<proteinExistence type="predicted"/>
<gene>
    <name evidence="1" type="ORF">DesfrDRAFT_0180</name>
</gene>
<reference evidence="1 2" key="1">
    <citation type="submission" date="2010-08" db="EMBL/GenBank/DDBJ databases">
        <title>The draft genome of Desulfovibrio fructosovorans JJ.</title>
        <authorList>
            <consortium name="US DOE Joint Genome Institute (JGI-PGF)"/>
            <person name="Lucas S."/>
            <person name="Copeland A."/>
            <person name="Lapidus A."/>
            <person name="Cheng J.-F."/>
            <person name="Bruce D."/>
            <person name="Goodwin L."/>
            <person name="Pitluck S."/>
            <person name="Land M.L."/>
            <person name="Hauser L."/>
            <person name="Chang Y.-J."/>
            <person name="Jeffries C."/>
            <person name="Wall J.D."/>
            <person name="Stahl D.A."/>
            <person name="Arkin A.P."/>
            <person name="Dehal P."/>
            <person name="Stolyar S.M."/>
            <person name="Hazen T.C."/>
            <person name="Woyke T.J."/>
        </authorList>
    </citation>
    <scope>NUCLEOTIDE SEQUENCE [LARGE SCALE GENOMIC DNA]</scope>
    <source>
        <strain evidence="1 2">JJ</strain>
    </source>
</reference>
<dbReference type="Proteomes" id="UP000006250">
    <property type="component" value="Unassembled WGS sequence"/>
</dbReference>
<accession>E1JRD1</accession>
<protein>
    <submittedName>
        <fullName evidence="1">Uncharacterized protein</fullName>
    </submittedName>
</protein>
<evidence type="ECO:0000313" key="2">
    <source>
        <dbReference type="Proteomes" id="UP000006250"/>
    </source>
</evidence>
<dbReference type="AlphaFoldDB" id="E1JRD1"/>
<keyword evidence="2" id="KW-1185">Reference proteome</keyword>
<organism evidence="1 2">
    <name type="scientific">Solidesulfovibrio fructosivorans JJ]</name>
    <dbReference type="NCBI Taxonomy" id="596151"/>
    <lineage>
        <taxon>Bacteria</taxon>
        <taxon>Pseudomonadati</taxon>
        <taxon>Thermodesulfobacteriota</taxon>
        <taxon>Desulfovibrionia</taxon>
        <taxon>Desulfovibrionales</taxon>
        <taxon>Desulfovibrionaceae</taxon>
        <taxon>Solidesulfovibrio</taxon>
    </lineage>
</organism>
<dbReference type="EMBL" id="AECZ01000001">
    <property type="protein sequence ID" value="EFL53132.1"/>
    <property type="molecule type" value="Genomic_DNA"/>
</dbReference>
<evidence type="ECO:0000313" key="1">
    <source>
        <dbReference type="EMBL" id="EFL53132.1"/>
    </source>
</evidence>
<comment type="caution">
    <text evidence="1">The sequence shown here is derived from an EMBL/GenBank/DDBJ whole genome shotgun (WGS) entry which is preliminary data.</text>
</comment>
<name>E1JRD1_SOLFR</name>
<dbReference type="STRING" id="596151.DesfrDRAFT_0180"/>
<sequence>MSLFDLPEPDSRQGLKLTLTVKQWRVFLDPDNWPRPRLAVLNLFEEYGRFVGRPACEVVPAAGQGWFGPGQEPWHRAMAAILAFARERTGFDYKYQEGMSYDTTAYYDEERPFLDFPEEPLFMSHQDFPEHLAHMRWDRTYSLPERFRKGAVA</sequence>